<keyword evidence="7" id="KW-0732">Signal</keyword>
<comment type="catalytic activity">
    <reaction evidence="1">
        <text>(4aS,6R)-4a-hydroxy-L-erythro-5,6,7,8-tetrahydrobiopterin = (6R)-L-erythro-6,7-dihydrobiopterin + H2O</text>
        <dbReference type="Rhea" id="RHEA:11920"/>
        <dbReference type="ChEBI" id="CHEBI:15377"/>
        <dbReference type="ChEBI" id="CHEBI:15642"/>
        <dbReference type="ChEBI" id="CHEBI:43120"/>
        <dbReference type="EC" id="4.2.1.96"/>
    </reaction>
</comment>
<comment type="similarity">
    <text evidence="2">Belongs to the pterin-4-alpha-carbinolamine dehydratase family.</text>
</comment>
<dbReference type="Ensembl" id="ENSLLET00000037656.1">
    <property type="protein sequence ID" value="ENSLLEP00000036256.1"/>
    <property type="gene ID" value="ENSLLEG00000022974.1"/>
</dbReference>
<evidence type="ECO:0000256" key="2">
    <source>
        <dbReference type="ARBA" id="ARBA00006472"/>
    </source>
</evidence>
<dbReference type="OrthoDB" id="1899781at2759"/>
<dbReference type="GO" id="GO:0006729">
    <property type="term" value="P:tetrahydrobiopterin biosynthetic process"/>
    <property type="evidence" value="ECO:0007669"/>
    <property type="project" value="UniProtKB-KW"/>
</dbReference>
<proteinExistence type="inferred from homology"/>
<evidence type="ECO:0000256" key="4">
    <source>
        <dbReference type="ARBA" id="ARBA00023007"/>
    </source>
</evidence>
<dbReference type="InterPro" id="IPR001533">
    <property type="entry name" value="Pterin_deHydtase"/>
</dbReference>
<gene>
    <name evidence="8" type="primary">TXNDC15</name>
</gene>
<name>A0A8C5QGL3_9ANUR</name>
<feature type="chain" id="PRO_5034843980" description="4a-hydroxytetrahydrobiopterin dehydratase" evidence="7">
    <location>
        <begin position="25"/>
        <end position="276"/>
    </location>
</feature>
<feature type="region of interest" description="Disordered" evidence="6">
    <location>
        <begin position="121"/>
        <end position="151"/>
    </location>
</feature>
<dbReference type="PANTHER" id="PTHR12599">
    <property type="entry name" value="PTERIN-4-ALPHA-CARBINOLAMINE DEHYDRATASE"/>
    <property type="match status" value="1"/>
</dbReference>
<evidence type="ECO:0000256" key="7">
    <source>
        <dbReference type="SAM" id="SignalP"/>
    </source>
</evidence>
<dbReference type="NCBIfam" id="NF002020">
    <property type="entry name" value="PRK00823.1-5"/>
    <property type="match status" value="1"/>
</dbReference>
<evidence type="ECO:0000256" key="5">
    <source>
        <dbReference type="ARBA" id="ARBA00023239"/>
    </source>
</evidence>
<evidence type="ECO:0000256" key="6">
    <source>
        <dbReference type="SAM" id="MobiDB-lite"/>
    </source>
</evidence>
<sequence length="276" mass="31106">MDVHYRLFFLIAGCCLYLSPLVRGEDTHQNGNTPDLQNTDLAQFPEHTEDVHVPEVVQYKTAEIADAMQSSDVPTDPAVLLSMVPKQMKDRLLSDSASQVCEKAKQSEGCNAHQNLLDLVKDSADPQPSSSQSTETPKTEESNTTDSSKPLKVVCEERNITGLENFTLQILNVTQTSQGHMLTPEERTQAIQELNSAGWTQIPERDAIYKEYIFRNFNQAFGFMTRVALQAEKMNHHPEWFNVYNKVQITLTTHDCRSLTKKDVKLAQFIEKAATS</sequence>
<dbReference type="InterPro" id="IPR036428">
    <property type="entry name" value="PCD_sf"/>
</dbReference>
<dbReference type="NCBIfam" id="NF002018">
    <property type="entry name" value="PRK00823.1-3"/>
    <property type="match status" value="1"/>
</dbReference>
<reference evidence="8" key="1">
    <citation type="submission" date="2025-08" db="UniProtKB">
        <authorList>
            <consortium name="Ensembl"/>
        </authorList>
    </citation>
    <scope>IDENTIFICATION</scope>
</reference>
<dbReference type="HAMAP" id="MF_00434">
    <property type="entry name" value="Pterin_4_alpha"/>
    <property type="match status" value="1"/>
</dbReference>
<evidence type="ECO:0000313" key="8">
    <source>
        <dbReference type="Ensembl" id="ENSLLEP00000036256.1"/>
    </source>
</evidence>
<dbReference type="EC" id="4.2.1.96" evidence="3"/>
<dbReference type="Gene3D" id="3.30.1360.20">
    <property type="entry name" value="Transcriptional coactivator/pterin dehydratase"/>
    <property type="match status" value="1"/>
</dbReference>
<keyword evidence="9" id="KW-1185">Reference proteome</keyword>
<dbReference type="GeneTree" id="ENSGT00390000002845"/>
<keyword evidence="5" id="KW-0456">Lyase</keyword>
<dbReference type="Proteomes" id="UP000694569">
    <property type="component" value="Unplaced"/>
</dbReference>
<dbReference type="PANTHER" id="PTHR12599:SF15">
    <property type="entry name" value="PTERIN-4-ALPHA-CARBINOLAMINE DEHYDRATASE 2"/>
    <property type="match status" value="1"/>
</dbReference>
<dbReference type="FunFam" id="3.30.1360.20:FF:000001">
    <property type="entry name" value="Pterin-4-alpha-carbinolamine dehydratase 2"/>
    <property type="match status" value="1"/>
</dbReference>
<accession>A0A8C5QGL3</accession>
<evidence type="ECO:0000256" key="3">
    <source>
        <dbReference type="ARBA" id="ARBA00013252"/>
    </source>
</evidence>
<keyword evidence="4" id="KW-0783">Tetrahydrobiopterin biosynthesis</keyword>
<reference evidence="8" key="2">
    <citation type="submission" date="2025-09" db="UniProtKB">
        <authorList>
            <consortium name="Ensembl"/>
        </authorList>
    </citation>
    <scope>IDENTIFICATION</scope>
</reference>
<protein>
    <recommendedName>
        <fullName evidence="3">4a-hydroxytetrahydrobiopterin dehydratase</fullName>
        <ecNumber evidence="3">4.2.1.96</ecNumber>
    </recommendedName>
</protein>
<organism evidence="8 9">
    <name type="scientific">Leptobrachium leishanense</name>
    <name type="common">Leishan spiny toad</name>
    <dbReference type="NCBI Taxonomy" id="445787"/>
    <lineage>
        <taxon>Eukaryota</taxon>
        <taxon>Metazoa</taxon>
        <taxon>Chordata</taxon>
        <taxon>Craniata</taxon>
        <taxon>Vertebrata</taxon>
        <taxon>Euteleostomi</taxon>
        <taxon>Amphibia</taxon>
        <taxon>Batrachia</taxon>
        <taxon>Anura</taxon>
        <taxon>Pelobatoidea</taxon>
        <taxon>Megophryidae</taxon>
        <taxon>Leptobrachium</taxon>
    </lineage>
</organism>
<evidence type="ECO:0000313" key="9">
    <source>
        <dbReference type="Proteomes" id="UP000694569"/>
    </source>
</evidence>
<dbReference type="SUPFAM" id="SSF55248">
    <property type="entry name" value="PCD-like"/>
    <property type="match status" value="1"/>
</dbReference>
<dbReference type="CDD" id="cd00914">
    <property type="entry name" value="PCD_DCoH_subfamily_b"/>
    <property type="match status" value="1"/>
</dbReference>
<dbReference type="GO" id="GO:0008124">
    <property type="term" value="F:4-alpha-hydroxytetrahydrobiopterin dehydratase activity"/>
    <property type="evidence" value="ECO:0007669"/>
    <property type="project" value="UniProtKB-EC"/>
</dbReference>
<dbReference type="Pfam" id="PF01329">
    <property type="entry name" value="Pterin_4a"/>
    <property type="match status" value="1"/>
</dbReference>
<feature type="compositionally biased region" description="Low complexity" evidence="6">
    <location>
        <begin position="125"/>
        <end position="136"/>
    </location>
</feature>
<feature type="signal peptide" evidence="7">
    <location>
        <begin position="1"/>
        <end position="24"/>
    </location>
</feature>
<evidence type="ECO:0000256" key="1">
    <source>
        <dbReference type="ARBA" id="ARBA00001554"/>
    </source>
</evidence>
<dbReference type="AlphaFoldDB" id="A0A8C5QGL3"/>